<evidence type="ECO:0000256" key="1">
    <source>
        <dbReference type="SAM" id="MobiDB-lite"/>
    </source>
</evidence>
<proteinExistence type="predicted"/>
<evidence type="ECO:0000313" key="2">
    <source>
        <dbReference type="EMBL" id="KAF0042416.1"/>
    </source>
</evidence>
<comment type="caution">
    <text evidence="2">The sequence shown here is derived from an EMBL/GenBank/DDBJ whole genome shotgun (WGS) entry which is preliminary data.</text>
</comment>
<organism evidence="2 3">
    <name type="scientific">Scophthalmus maximus</name>
    <name type="common">Turbot</name>
    <name type="synonym">Psetta maxima</name>
    <dbReference type="NCBI Taxonomy" id="52904"/>
    <lineage>
        <taxon>Eukaryota</taxon>
        <taxon>Metazoa</taxon>
        <taxon>Chordata</taxon>
        <taxon>Craniata</taxon>
        <taxon>Vertebrata</taxon>
        <taxon>Euteleostomi</taxon>
        <taxon>Actinopterygii</taxon>
        <taxon>Neopterygii</taxon>
        <taxon>Teleostei</taxon>
        <taxon>Neoteleostei</taxon>
        <taxon>Acanthomorphata</taxon>
        <taxon>Carangaria</taxon>
        <taxon>Pleuronectiformes</taxon>
        <taxon>Pleuronectoidei</taxon>
        <taxon>Scophthalmidae</taxon>
        <taxon>Scophthalmus</taxon>
    </lineage>
</organism>
<evidence type="ECO:0000313" key="3">
    <source>
        <dbReference type="Proteomes" id="UP000438429"/>
    </source>
</evidence>
<sequence>MFVENSRSSSRSCVLVNAVRILLPFCMWLFSEAPVGEEEKRKNNFVSDIGFHIITVSCKLTNKRHKASRVNQLQQQQQRRPSTIQPPFQIMLCLPWRLSKRKCEGNGVMEYPLLVITNAASSSAFSVQFDVTDPRSLRRPPSPDLAPTDCARSAPSPKRSLKLQARSGHEHILLMTALRGSSQRDAELDAQVDVSLRDAGRLKLCVHRQIPWQQP</sequence>
<feature type="region of interest" description="Disordered" evidence="1">
    <location>
        <begin position="133"/>
        <end position="159"/>
    </location>
</feature>
<dbReference type="Proteomes" id="UP000438429">
    <property type="component" value="Unassembled WGS sequence"/>
</dbReference>
<gene>
    <name evidence="2" type="ORF">F2P81_005948</name>
</gene>
<protein>
    <submittedName>
        <fullName evidence="2">Uncharacterized protein</fullName>
    </submittedName>
</protein>
<name>A0A6A4T4G4_SCOMX</name>
<accession>A0A6A4T4G4</accession>
<dbReference type="EMBL" id="VEVO01000005">
    <property type="protein sequence ID" value="KAF0042416.1"/>
    <property type="molecule type" value="Genomic_DNA"/>
</dbReference>
<reference evidence="2 3" key="1">
    <citation type="submission" date="2019-06" db="EMBL/GenBank/DDBJ databases">
        <title>Draft genomes of female and male turbot (Scophthalmus maximus).</title>
        <authorList>
            <person name="Xu H."/>
            <person name="Xu X.-W."/>
            <person name="Shao C."/>
            <person name="Chen S."/>
        </authorList>
    </citation>
    <scope>NUCLEOTIDE SEQUENCE [LARGE SCALE GENOMIC DNA]</scope>
    <source>
        <strain evidence="2">Ysfricsl-2016a</strain>
        <tissue evidence="2">Blood</tissue>
    </source>
</reference>
<dbReference type="AlphaFoldDB" id="A0A6A4T4G4"/>